<comment type="subcellular location">
    <subcellularLocation>
        <location evidence="2">Cytoplasm</location>
        <location evidence="2">Perinuclear region</location>
    </subcellularLocation>
    <subcellularLocation>
        <location evidence="1">Lysosome membrane</location>
        <topology evidence="1">Multi-pass membrane protein</topology>
    </subcellularLocation>
</comment>
<dbReference type="OrthoDB" id="2564984at2759"/>
<evidence type="ECO:0000256" key="6">
    <source>
        <dbReference type="ARBA" id="ARBA00022989"/>
    </source>
</evidence>
<comment type="caution">
    <text evidence="14">The sequence shown here is derived from an EMBL/GenBank/DDBJ whole genome shotgun (WGS) entry which is preliminary data.</text>
</comment>
<evidence type="ECO:0000256" key="9">
    <source>
        <dbReference type="ARBA" id="ARBA00035284"/>
    </source>
</evidence>
<dbReference type="GO" id="GO:0048471">
    <property type="term" value="C:perinuclear region of cytoplasm"/>
    <property type="evidence" value="ECO:0007669"/>
    <property type="project" value="UniProtKB-SubCell"/>
</dbReference>
<evidence type="ECO:0000256" key="10">
    <source>
        <dbReference type="ARBA" id="ARBA00035449"/>
    </source>
</evidence>
<feature type="transmembrane region" description="Helical" evidence="13">
    <location>
        <begin position="110"/>
        <end position="132"/>
    </location>
</feature>
<evidence type="ECO:0000313" key="15">
    <source>
        <dbReference type="Proteomes" id="UP001152320"/>
    </source>
</evidence>
<evidence type="ECO:0000256" key="12">
    <source>
        <dbReference type="SAM" id="MobiDB-lite"/>
    </source>
</evidence>
<dbReference type="AlphaFoldDB" id="A0A9Q1C2K5"/>
<keyword evidence="5 13" id="KW-0812">Transmembrane</keyword>
<comment type="similarity">
    <text evidence="3">Belongs to the BRI3 family.</text>
</comment>
<feature type="compositionally biased region" description="Pro residues" evidence="12">
    <location>
        <begin position="30"/>
        <end position="40"/>
    </location>
</feature>
<evidence type="ECO:0000256" key="2">
    <source>
        <dbReference type="ARBA" id="ARBA00004556"/>
    </source>
</evidence>
<keyword evidence="8" id="KW-0458">Lysosome</keyword>
<organism evidence="14 15">
    <name type="scientific">Holothuria leucospilota</name>
    <name type="common">Black long sea cucumber</name>
    <name type="synonym">Mertensiothuria leucospilota</name>
    <dbReference type="NCBI Taxonomy" id="206669"/>
    <lineage>
        <taxon>Eukaryota</taxon>
        <taxon>Metazoa</taxon>
        <taxon>Echinodermata</taxon>
        <taxon>Eleutherozoa</taxon>
        <taxon>Echinozoa</taxon>
        <taxon>Holothuroidea</taxon>
        <taxon>Aspidochirotacea</taxon>
        <taxon>Aspidochirotida</taxon>
        <taxon>Holothuriidae</taxon>
        <taxon>Holothuria</taxon>
    </lineage>
</organism>
<dbReference type="EMBL" id="JAIZAY010000008">
    <property type="protein sequence ID" value="KAJ8037222.1"/>
    <property type="molecule type" value="Genomic_DNA"/>
</dbReference>
<gene>
    <name evidence="14" type="ORF">HOLleu_17985</name>
</gene>
<sequence>MDPSANTPYPPNSDAGPGMPQPQKTDVSDVPPPYSPPTQGYPPVQGYGPPQGMVYPPPQPGIAVTTYQTVPPNDAIIRSTQHSTSTTQVVMVGAGAQCPKCRTGVLQEDFTLLGICCAIFFFPLGLICCLMMRQRRCTYCGAVYM</sequence>
<proteinExistence type="inferred from homology"/>
<evidence type="ECO:0000313" key="14">
    <source>
        <dbReference type="EMBL" id="KAJ8037222.1"/>
    </source>
</evidence>
<evidence type="ECO:0000256" key="3">
    <source>
        <dbReference type="ARBA" id="ARBA00008090"/>
    </source>
</evidence>
<dbReference type="Proteomes" id="UP001152320">
    <property type="component" value="Chromosome 8"/>
</dbReference>
<keyword evidence="6 13" id="KW-1133">Transmembrane helix</keyword>
<evidence type="ECO:0000256" key="4">
    <source>
        <dbReference type="ARBA" id="ARBA00022490"/>
    </source>
</evidence>
<evidence type="ECO:0000256" key="1">
    <source>
        <dbReference type="ARBA" id="ARBA00004155"/>
    </source>
</evidence>
<name>A0A9Q1C2K5_HOLLE</name>
<dbReference type="InterPro" id="IPR019317">
    <property type="entry name" value="BRI3"/>
</dbReference>
<evidence type="ECO:0000256" key="11">
    <source>
        <dbReference type="ARBA" id="ARBA00046593"/>
    </source>
</evidence>
<feature type="region of interest" description="Disordered" evidence="12">
    <location>
        <begin position="1"/>
        <end position="55"/>
    </location>
</feature>
<evidence type="ECO:0000256" key="13">
    <source>
        <dbReference type="SAM" id="Phobius"/>
    </source>
</evidence>
<keyword evidence="4" id="KW-0963">Cytoplasm</keyword>
<feature type="compositionally biased region" description="Low complexity" evidence="12">
    <location>
        <begin position="41"/>
        <end position="54"/>
    </location>
</feature>
<accession>A0A9Q1C2K5</accession>
<evidence type="ECO:0000256" key="5">
    <source>
        <dbReference type="ARBA" id="ARBA00022692"/>
    </source>
</evidence>
<reference evidence="14" key="1">
    <citation type="submission" date="2021-10" db="EMBL/GenBank/DDBJ databases">
        <title>Tropical sea cucumber genome reveals ecological adaptation and Cuvierian tubules defense mechanism.</title>
        <authorList>
            <person name="Chen T."/>
        </authorList>
    </citation>
    <scope>NUCLEOTIDE SEQUENCE</scope>
    <source>
        <strain evidence="14">Nanhai2018</strain>
        <tissue evidence="14">Muscle</tissue>
    </source>
</reference>
<comment type="subunit">
    <text evidence="11">Interacts with BRI3BP. Interacts with MGAT1 and IFITM3.</text>
</comment>
<evidence type="ECO:0000256" key="8">
    <source>
        <dbReference type="ARBA" id="ARBA00023228"/>
    </source>
</evidence>
<evidence type="ECO:0000256" key="7">
    <source>
        <dbReference type="ARBA" id="ARBA00023136"/>
    </source>
</evidence>
<protein>
    <recommendedName>
        <fullName evidence="9">Membrane protein BRI3</fullName>
    </recommendedName>
    <alternativeName>
        <fullName evidence="10">Brain protein I3</fullName>
    </alternativeName>
</protein>
<dbReference type="Pfam" id="PF10164">
    <property type="entry name" value="BRI3"/>
    <property type="match status" value="1"/>
</dbReference>
<keyword evidence="7 13" id="KW-0472">Membrane</keyword>
<dbReference type="PANTHER" id="PTHR13551">
    <property type="entry name" value="BRAIN PROTEIN I3"/>
    <property type="match status" value="1"/>
</dbReference>
<keyword evidence="15" id="KW-1185">Reference proteome</keyword>
<dbReference type="PANTHER" id="PTHR13551:SF1">
    <property type="entry name" value="MEMBRANE PROTEIN BRI3"/>
    <property type="match status" value="1"/>
</dbReference>
<dbReference type="GO" id="GO:0005765">
    <property type="term" value="C:lysosomal membrane"/>
    <property type="evidence" value="ECO:0007669"/>
    <property type="project" value="UniProtKB-SubCell"/>
</dbReference>